<sequence length="43" mass="4871">MKLRKWLKLGDFITTKTELNNDSHTLRYTVAVAVGLPVVIGDR</sequence>
<dbReference type="EMBL" id="FPHR01000005">
    <property type="protein sequence ID" value="SFV76597.1"/>
    <property type="molecule type" value="Genomic_DNA"/>
</dbReference>
<name>A0A1W1D843_9ZZZZ</name>
<dbReference type="AlphaFoldDB" id="A0A1W1D843"/>
<organism evidence="1">
    <name type="scientific">hydrothermal vent metagenome</name>
    <dbReference type="NCBI Taxonomy" id="652676"/>
    <lineage>
        <taxon>unclassified sequences</taxon>
        <taxon>metagenomes</taxon>
        <taxon>ecological metagenomes</taxon>
    </lineage>
</organism>
<gene>
    <name evidence="1" type="ORF">MNB_SUP05-4-55</name>
</gene>
<evidence type="ECO:0000313" key="1">
    <source>
        <dbReference type="EMBL" id="SFV76597.1"/>
    </source>
</evidence>
<reference evidence="1" key="1">
    <citation type="submission" date="2016-10" db="EMBL/GenBank/DDBJ databases">
        <authorList>
            <person name="de Groot N.N."/>
        </authorList>
    </citation>
    <scope>NUCLEOTIDE SEQUENCE</scope>
</reference>
<protein>
    <submittedName>
        <fullName evidence="1">Uncharacterized protein</fullName>
    </submittedName>
</protein>
<proteinExistence type="predicted"/>
<accession>A0A1W1D843</accession>